<name>A0A7C4GGR2_UNCW3</name>
<evidence type="ECO:0008006" key="3">
    <source>
        <dbReference type="Google" id="ProtNLM"/>
    </source>
</evidence>
<comment type="caution">
    <text evidence="2">The sequence shown here is derived from an EMBL/GenBank/DDBJ whole genome shotgun (WGS) entry which is preliminary data.</text>
</comment>
<dbReference type="AlphaFoldDB" id="A0A7C4GGR2"/>
<feature type="signal peptide" evidence="1">
    <location>
        <begin position="1"/>
        <end position="19"/>
    </location>
</feature>
<reference evidence="2" key="1">
    <citation type="journal article" date="2020" name="mSystems">
        <title>Genome- and Community-Level Interaction Insights into Carbon Utilization and Element Cycling Functions of Hydrothermarchaeota in Hydrothermal Sediment.</title>
        <authorList>
            <person name="Zhou Z."/>
            <person name="Liu Y."/>
            <person name="Xu W."/>
            <person name="Pan J."/>
            <person name="Luo Z.H."/>
            <person name="Li M."/>
        </authorList>
    </citation>
    <scope>NUCLEOTIDE SEQUENCE [LARGE SCALE GENOMIC DNA]</scope>
    <source>
        <strain evidence="2">SpSt-488</strain>
    </source>
</reference>
<accession>A0A7C4GGR2</accession>
<dbReference type="SUPFAM" id="SSF63829">
    <property type="entry name" value="Calcium-dependent phosphotriesterase"/>
    <property type="match status" value="1"/>
</dbReference>
<keyword evidence="1" id="KW-0732">Signal</keyword>
<dbReference type="Gene3D" id="2.80.10.50">
    <property type="match status" value="1"/>
</dbReference>
<gene>
    <name evidence="2" type="ORF">ENS41_05425</name>
</gene>
<organism evidence="2">
    <name type="scientific">candidate division WOR-3 bacterium</name>
    <dbReference type="NCBI Taxonomy" id="2052148"/>
    <lineage>
        <taxon>Bacteria</taxon>
        <taxon>Bacteria division WOR-3</taxon>
    </lineage>
</organism>
<sequence>MRSMQMAAVFTLVSASVWAAVWTTSGFADLPGQLERTEFDGVSVLPSGRIALASALVRLCSLEEATVWRAMSGRRGVYVATGPDARLLRVGADGRVQTVFSGGSGEILALAGDSRGAVWFGTTPGGSIYRVTGGEATLVCSTGCTYVFSLLPSPDGSILCGTGDKGQLLRITPAGTSEVVFSATQAHVSALAWLIPGRELLVGTTPCGLVYRLSLRQGQPSPKVAVLYDTPLDEVRSIVCAGSLVFVGGNPADGSQTDSAAVLAIDTTGVCLWRWGCPDSSVFDLAADGERILVATGNRGLVYGLNREGRTELVHRLREPLALCLAPGHDGWFVGTGNPARLYRLGPGNADSGHIAPPPYDCTNPARFGRFASRVKAPAGTGISFETRSGNSGVPDSSWSPWTCASDRVVSPPARFLQWRAKLWTRFPDRTPELERVDVWFEPANLAPVVSAVVVGGPTDNEVLQGVAKPRRDITWTAADPESDSLVYDVFLKAETETRWLHIGKDLAEPRLELDTRALPDDWFEVKVVASDRAERSADAALAGERISPVFLVDNTPPRVSGITVRNGKAAFTVTDELSAIRACRVAVNAGNWKPALPLDGMFDSPEEKFSVTVELEPGANTIAVWAVDAQGNVGAGRLSLR</sequence>
<proteinExistence type="predicted"/>
<feature type="chain" id="PRO_5028384406" description="Fibronectin type-III domain-containing protein" evidence="1">
    <location>
        <begin position="20"/>
        <end position="642"/>
    </location>
</feature>
<protein>
    <recommendedName>
        <fullName evidence="3">Fibronectin type-III domain-containing protein</fullName>
    </recommendedName>
</protein>
<evidence type="ECO:0000256" key="1">
    <source>
        <dbReference type="SAM" id="SignalP"/>
    </source>
</evidence>
<evidence type="ECO:0000313" key="2">
    <source>
        <dbReference type="EMBL" id="HGK28378.1"/>
    </source>
</evidence>
<dbReference type="EMBL" id="DSUT01000112">
    <property type="protein sequence ID" value="HGK28378.1"/>
    <property type="molecule type" value="Genomic_DNA"/>
</dbReference>